<dbReference type="AlphaFoldDB" id="A0A1U7ZBY5"/>
<feature type="transmembrane region" description="Helical" evidence="7">
    <location>
        <begin position="358"/>
        <end position="378"/>
    </location>
</feature>
<evidence type="ECO:0000256" key="7">
    <source>
        <dbReference type="SAM" id="Phobius"/>
    </source>
</evidence>
<feature type="transmembrane region" description="Helical" evidence="7">
    <location>
        <begin position="191"/>
        <end position="212"/>
    </location>
</feature>
<feature type="transmembrane region" description="Helical" evidence="7">
    <location>
        <begin position="271"/>
        <end position="292"/>
    </location>
</feature>
<feature type="transmembrane region" description="Helical" evidence="7">
    <location>
        <begin position="50"/>
        <end position="70"/>
    </location>
</feature>
<dbReference type="GO" id="GO:0016020">
    <property type="term" value="C:membrane"/>
    <property type="evidence" value="ECO:0000318"/>
    <property type="project" value="GO_Central"/>
</dbReference>
<proteinExistence type="predicted"/>
<evidence type="ECO:0000313" key="10">
    <source>
        <dbReference type="RefSeq" id="XP_010248707.1"/>
    </source>
</evidence>
<dbReference type="OMA" id="REMYYIT"/>
<gene>
    <name evidence="10" type="primary">LOC104591539</name>
</gene>
<feature type="transmembrane region" description="Helical" evidence="7">
    <location>
        <begin position="164"/>
        <end position="184"/>
    </location>
</feature>
<evidence type="ECO:0000256" key="6">
    <source>
        <dbReference type="ARBA" id="ARBA00023136"/>
    </source>
</evidence>
<feature type="transmembrane region" description="Helical" evidence="7">
    <location>
        <begin position="384"/>
        <end position="405"/>
    </location>
</feature>
<sequence length="453" mass="51162">MEREETKGAENTTCSAEVFSIEADQVKGVQLNGDYLTSAHTIDHDSWQQVGFLLITSFNCGYILSFSNLILVPLGWVWGVICLLVVGFFTAYANWLLAGLHIIQGQRFIRYRDLMGFVFGRKLYYITWVLQFLTLLLGNMGFILLGGRALKEINSEFKVCPSSLQLFIAISGVAFFMFSFVVPTMSAMRRWLAGSTILTSIYIVMLLAILIKDGKSRTKVDYNIGGSQLDKVFKSFGAISAIIVSNTSGLLPEIQSTLRQPAIKNMRRALYLQYTVGLVFYYGVTLVGYWAYGSSVSEYIPKELSGPSWAKVMINITVFLQTIISQHMFIAPIHEALDTNFLKPDERMDSRENLKRRLVLRAAIFTLNTFVTAAFPFMGDFVNLLGSFSLFPLTFVFPSMVFMQVKGKTARKKEKMWHWANIVVFSILTVATTISAIRLIVNNARVYHFFANR</sequence>
<dbReference type="PANTHER" id="PTHR48017">
    <property type="entry name" value="OS05G0424000 PROTEIN-RELATED"/>
    <property type="match status" value="1"/>
</dbReference>
<dbReference type="Proteomes" id="UP000189703">
    <property type="component" value="Unplaced"/>
</dbReference>
<keyword evidence="4" id="KW-0029">Amino-acid transport</keyword>
<keyword evidence="2" id="KW-0813">Transport</keyword>
<keyword evidence="5 7" id="KW-1133">Transmembrane helix</keyword>
<dbReference type="InterPro" id="IPR013057">
    <property type="entry name" value="AA_transpt_TM"/>
</dbReference>
<evidence type="ECO:0000256" key="1">
    <source>
        <dbReference type="ARBA" id="ARBA00004370"/>
    </source>
</evidence>
<feature type="transmembrane region" description="Helical" evidence="7">
    <location>
        <begin position="232"/>
        <end position="251"/>
    </location>
</feature>
<feature type="transmembrane region" description="Helical" evidence="7">
    <location>
        <begin position="123"/>
        <end position="144"/>
    </location>
</feature>
<organism evidence="9 10">
    <name type="scientific">Nelumbo nucifera</name>
    <name type="common">Sacred lotus</name>
    <dbReference type="NCBI Taxonomy" id="4432"/>
    <lineage>
        <taxon>Eukaryota</taxon>
        <taxon>Viridiplantae</taxon>
        <taxon>Streptophyta</taxon>
        <taxon>Embryophyta</taxon>
        <taxon>Tracheophyta</taxon>
        <taxon>Spermatophyta</taxon>
        <taxon>Magnoliopsida</taxon>
        <taxon>Proteales</taxon>
        <taxon>Nelumbonaceae</taxon>
        <taxon>Nelumbo</taxon>
    </lineage>
</organism>
<feature type="transmembrane region" description="Helical" evidence="7">
    <location>
        <begin position="76"/>
        <end position="103"/>
    </location>
</feature>
<dbReference type="RefSeq" id="XP_010248707.1">
    <property type="nucleotide sequence ID" value="XM_010250405.1"/>
</dbReference>
<comment type="subcellular location">
    <subcellularLocation>
        <location evidence="1">Membrane</location>
    </subcellularLocation>
</comment>
<feature type="domain" description="Amino acid transporter transmembrane" evidence="8">
    <location>
        <begin position="45"/>
        <end position="436"/>
    </location>
</feature>
<feature type="transmembrane region" description="Helical" evidence="7">
    <location>
        <begin position="312"/>
        <end position="337"/>
    </location>
</feature>
<feature type="transmembrane region" description="Helical" evidence="7">
    <location>
        <begin position="417"/>
        <end position="441"/>
    </location>
</feature>
<dbReference type="GeneID" id="104591539"/>
<keyword evidence="6 7" id="KW-0472">Membrane</keyword>
<evidence type="ECO:0000259" key="8">
    <source>
        <dbReference type="Pfam" id="PF01490"/>
    </source>
</evidence>
<keyword evidence="9" id="KW-1185">Reference proteome</keyword>
<evidence type="ECO:0000256" key="2">
    <source>
        <dbReference type="ARBA" id="ARBA00022448"/>
    </source>
</evidence>
<dbReference type="KEGG" id="nnu:104591539"/>
<dbReference type="GO" id="GO:0003333">
    <property type="term" value="P:amino acid transmembrane transport"/>
    <property type="evidence" value="ECO:0000318"/>
    <property type="project" value="GO_Central"/>
</dbReference>
<dbReference type="InParanoid" id="A0A1U7ZBY5"/>
<accession>A0A1U7ZBY5</accession>
<evidence type="ECO:0000256" key="4">
    <source>
        <dbReference type="ARBA" id="ARBA00022970"/>
    </source>
</evidence>
<keyword evidence="3 7" id="KW-0812">Transmembrane</keyword>
<dbReference type="Pfam" id="PF01490">
    <property type="entry name" value="Aa_trans"/>
    <property type="match status" value="1"/>
</dbReference>
<evidence type="ECO:0000313" key="9">
    <source>
        <dbReference type="Proteomes" id="UP000189703"/>
    </source>
</evidence>
<dbReference type="GO" id="GO:0015171">
    <property type="term" value="F:amino acid transmembrane transporter activity"/>
    <property type="evidence" value="ECO:0000318"/>
    <property type="project" value="GO_Central"/>
</dbReference>
<protein>
    <submittedName>
        <fullName evidence="10">Proline transporter 2-like</fullName>
    </submittedName>
</protein>
<dbReference type="OrthoDB" id="40134at2759"/>
<evidence type="ECO:0000256" key="3">
    <source>
        <dbReference type="ARBA" id="ARBA00022692"/>
    </source>
</evidence>
<dbReference type="eggNOG" id="KOG1303">
    <property type="taxonomic scope" value="Eukaryota"/>
</dbReference>
<reference evidence="10" key="1">
    <citation type="submission" date="2025-08" db="UniProtKB">
        <authorList>
            <consortium name="RefSeq"/>
        </authorList>
    </citation>
    <scope>IDENTIFICATION</scope>
</reference>
<evidence type="ECO:0000256" key="5">
    <source>
        <dbReference type="ARBA" id="ARBA00022989"/>
    </source>
</evidence>
<name>A0A1U7ZBY5_NELNU</name>